<evidence type="ECO:0000313" key="2">
    <source>
        <dbReference type="EMBL" id="PMD17675.1"/>
    </source>
</evidence>
<gene>
    <name evidence="2" type="ORF">NA56DRAFT_707412</name>
</gene>
<proteinExistence type="predicted"/>
<feature type="compositionally biased region" description="Polar residues" evidence="1">
    <location>
        <begin position="93"/>
        <end position="113"/>
    </location>
</feature>
<feature type="compositionally biased region" description="Polar residues" evidence="1">
    <location>
        <begin position="646"/>
        <end position="660"/>
    </location>
</feature>
<feature type="compositionally biased region" description="Basic and acidic residues" evidence="1">
    <location>
        <begin position="592"/>
        <end position="601"/>
    </location>
</feature>
<feature type="compositionally biased region" description="Basic and acidic residues" evidence="1">
    <location>
        <begin position="677"/>
        <end position="687"/>
    </location>
</feature>
<feature type="compositionally biased region" description="Pro residues" evidence="1">
    <location>
        <begin position="315"/>
        <end position="329"/>
    </location>
</feature>
<reference evidence="2 3" key="1">
    <citation type="submission" date="2016-05" db="EMBL/GenBank/DDBJ databases">
        <title>A degradative enzymes factory behind the ericoid mycorrhizal symbiosis.</title>
        <authorList>
            <consortium name="DOE Joint Genome Institute"/>
            <person name="Martino E."/>
            <person name="Morin E."/>
            <person name="Grelet G."/>
            <person name="Kuo A."/>
            <person name="Kohler A."/>
            <person name="Daghino S."/>
            <person name="Barry K."/>
            <person name="Choi C."/>
            <person name="Cichocki N."/>
            <person name="Clum A."/>
            <person name="Copeland A."/>
            <person name="Hainaut M."/>
            <person name="Haridas S."/>
            <person name="Labutti K."/>
            <person name="Lindquist E."/>
            <person name="Lipzen A."/>
            <person name="Khouja H.-R."/>
            <person name="Murat C."/>
            <person name="Ohm R."/>
            <person name="Olson A."/>
            <person name="Spatafora J."/>
            <person name="Veneault-Fourrey C."/>
            <person name="Henrissat B."/>
            <person name="Grigoriev I."/>
            <person name="Martin F."/>
            <person name="Perotto S."/>
        </authorList>
    </citation>
    <scope>NUCLEOTIDE SEQUENCE [LARGE SCALE GENOMIC DNA]</scope>
    <source>
        <strain evidence="2 3">UAMH 7357</strain>
    </source>
</reference>
<feature type="region of interest" description="Disordered" evidence="1">
    <location>
        <begin position="92"/>
        <end position="431"/>
    </location>
</feature>
<sequence length="892" mass="98747">MEIKQAKPGSAAAHKGLGLIDKQIAALKNRFLPYEPHLLNVATDDPFRNPYYHEYEKLPFEPNEVKQLQYMTMISDGDRGVAAARGDWHDEIYNQSPGSVDARSSTTTPNPSQGLKKPAVKMSISDYKNLKKGIRPSPKPVAADAERKIGHSRNTSAVTAGTPMSRMSSLEGPVKQNGVSAAVTSNPEKLPSKETKPNTAQNSTPQQEKPRPTTNGHIPSNYLLQIKDAPKAPPKAQPPHTNNIQNHGLPPRPQSPPRKNPNINQQPEVKQQKRPLESCDVSQPPAEKRTKIEHSRTPSNPVHPLPRKPETPTGKLPPNPQKPQQPSPQPKKETPNKPNKARKTSSEKPLDLPPLLSPLPADLDNSPGMKSQPVSGFTKKLESGKNSSQSTPSRFKDRPDTIVVKKAPNIESSPLSPTPKSPLAPLPTLLSPNLPQIVEDELVRLQQKSAEKAEKHAALSTAEARYEKSRQPDTPGVARKTITPKVGHPPKKNQGESSKPKPERFIVRLKYKKRKAEDIRRILRCRPRPSKVFLELEKERIRSTSKAPDTEDEDDVPLSRVTSKPTSAPVSKKRSSDSFESRTTEPAPKRVKGPEPIDVSKSHTKSLEPAFKSPALTAPSQKTLLSTPKKGGAIQSAAMRRVDSNDGLSRTPQASTSTPASAEKPRINGERSVPPDPGHERLRADEKRFAEGALRLKRKMDECLKTKGSEKERTAITPQQRQLGICYGVESLVTYMNQWSTQEKIRKTPGGTNWVDGVRLWEFVDGQARAFPVLSALSAQLGALFREEVSKHYLFEKLPQIPPRKEKEGEKRDREKEVGVKEVVVEEMVVNERKREMCWGAVSKGRPVLQELGVREVLGPWSSAAEAAGYVGDVLGRWERRERVGWKKDAGS</sequence>
<feature type="compositionally biased region" description="Polar residues" evidence="1">
    <location>
        <begin position="384"/>
        <end position="393"/>
    </location>
</feature>
<feature type="region of interest" description="Disordered" evidence="1">
    <location>
        <begin position="533"/>
        <end position="687"/>
    </location>
</feature>
<dbReference type="STRING" id="1745343.A0A2J6PUI5"/>
<dbReference type="AlphaFoldDB" id="A0A2J6PUI5"/>
<feature type="compositionally biased region" description="Low complexity" evidence="1">
    <location>
        <begin position="358"/>
        <end position="367"/>
    </location>
</feature>
<feature type="compositionally biased region" description="Basic and acidic residues" evidence="1">
    <location>
        <begin position="574"/>
        <end position="583"/>
    </location>
</feature>
<feature type="compositionally biased region" description="Pro residues" evidence="1">
    <location>
        <begin position="250"/>
        <end position="259"/>
    </location>
</feature>
<evidence type="ECO:0000256" key="1">
    <source>
        <dbReference type="SAM" id="MobiDB-lite"/>
    </source>
</evidence>
<feature type="compositionally biased region" description="Polar residues" evidence="1">
    <location>
        <begin position="197"/>
        <end position="218"/>
    </location>
</feature>
<feature type="compositionally biased region" description="Polar residues" evidence="1">
    <location>
        <begin position="560"/>
        <end position="569"/>
    </location>
</feature>
<organism evidence="2 3">
    <name type="scientific">Hyaloscypha hepaticicola</name>
    <dbReference type="NCBI Taxonomy" id="2082293"/>
    <lineage>
        <taxon>Eukaryota</taxon>
        <taxon>Fungi</taxon>
        <taxon>Dikarya</taxon>
        <taxon>Ascomycota</taxon>
        <taxon>Pezizomycotina</taxon>
        <taxon>Leotiomycetes</taxon>
        <taxon>Helotiales</taxon>
        <taxon>Hyaloscyphaceae</taxon>
        <taxon>Hyaloscypha</taxon>
    </lineage>
</organism>
<feature type="compositionally biased region" description="Basic and acidic residues" evidence="1">
    <location>
        <begin position="286"/>
        <end position="296"/>
    </location>
</feature>
<feature type="region of interest" description="Disordered" evidence="1">
    <location>
        <begin position="447"/>
        <end position="510"/>
    </location>
</feature>
<keyword evidence="3" id="KW-1185">Reference proteome</keyword>
<protein>
    <submittedName>
        <fullName evidence="2">Uncharacterized protein</fullName>
    </submittedName>
</protein>
<evidence type="ECO:0000313" key="3">
    <source>
        <dbReference type="Proteomes" id="UP000235672"/>
    </source>
</evidence>
<feature type="compositionally biased region" description="Pro residues" evidence="1">
    <location>
        <begin position="416"/>
        <end position="425"/>
    </location>
</feature>
<dbReference type="Proteomes" id="UP000235672">
    <property type="component" value="Unassembled WGS sequence"/>
</dbReference>
<dbReference type="OrthoDB" id="284473at2759"/>
<feature type="compositionally biased region" description="Polar residues" evidence="1">
    <location>
        <begin position="177"/>
        <end position="187"/>
    </location>
</feature>
<accession>A0A2J6PUI5</accession>
<name>A0A2J6PUI5_9HELO</name>
<dbReference type="EMBL" id="KZ613498">
    <property type="protein sequence ID" value="PMD17675.1"/>
    <property type="molecule type" value="Genomic_DNA"/>
</dbReference>